<dbReference type="GO" id="GO:0005886">
    <property type="term" value="C:plasma membrane"/>
    <property type="evidence" value="ECO:0007669"/>
    <property type="project" value="TreeGrafter"/>
</dbReference>
<feature type="transmembrane region" description="Helical" evidence="7">
    <location>
        <begin position="459"/>
        <end position="478"/>
    </location>
</feature>
<dbReference type="PANTHER" id="PTHR30618:SF0">
    <property type="entry name" value="PURINE-URACIL PERMEASE NCS1"/>
    <property type="match status" value="1"/>
</dbReference>
<dbReference type="RefSeq" id="XP_035324471.1">
    <property type="nucleotide sequence ID" value="XM_035463047.1"/>
</dbReference>
<evidence type="ECO:0000313" key="9">
    <source>
        <dbReference type="Proteomes" id="UP000749293"/>
    </source>
</evidence>
<feature type="transmembrane region" description="Helical" evidence="7">
    <location>
        <begin position="292"/>
        <end position="317"/>
    </location>
</feature>
<protein>
    <submittedName>
        <fullName evidence="8">Nucleobase:cation symporter-1, NCS1 family</fullName>
    </submittedName>
</protein>
<evidence type="ECO:0000256" key="1">
    <source>
        <dbReference type="ARBA" id="ARBA00004141"/>
    </source>
</evidence>
<evidence type="ECO:0000256" key="3">
    <source>
        <dbReference type="ARBA" id="ARBA00022692"/>
    </source>
</evidence>
<feature type="transmembrane region" description="Helical" evidence="7">
    <location>
        <begin position="260"/>
        <end position="280"/>
    </location>
</feature>
<keyword evidence="4 7" id="KW-1133">Transmembrane helix</keyword>
<evidence type="ECO:0000256" key="7">
    <source>
        <dbReference type="SAM" id="Phobius"/>
    </source>
</evidence>
<feature type="transmembrane region" description="Helical" evidence="7">
    <location>
        <begin position="344"/>
        <end position="367"/>
    </location>
</feature>
<dbReference type="GeneID" id="55967295"/>
<sequence length="569" mass="62313">MDLQNLRQRGRAKASHIVDKTKLRLTEPGSWALPKQDSSIAPPGVWTNADQDPVPPELLTWNKWSFLTYWYSDLATISAWSTASSIVATGLSATDAILIVLVAGICNAIPTVLNGCIGADLHIPFPIAARASYGYWLSYFCIISRGVLALFWFGVQSAAGGNCVTAMILAIWPSYADVPNHLPASIGVSSQGMCSYLIYWLLQFPLLLIPTHKLNYLFNVKAVLTIPMCIAMVVWISVKAGGGSHFFNAPGSVSGSARSWLWLSNLTAVTGSYSTLAVNISDFSRFSKDRSAPWWQLPFIPILKTLMGVFGVVSASASREIWGETLWDPIDIINKWQDNPGGRAAAFFCAAIWLLAQISVNISANAISFANDVTTLAPKWFNIRRGTIFVALFGGWALCPWIIMSSATAFLNFMSAYAIFMAPIAGLLTADYWLVKKRKLDVPALYDPHGIYRFGRFGVNWRALVINIVVIVPLLPALGNKVTPQNVPLNEGLKHLFAFNWLYGYITSLFLYWLLNYLFPAEETLVPVTVPGGDYSAIHGVEANDVESGNTTGEKDGGKVAESPLAREL</sequence>
<keyword evidence="9" id="KW-1185">Reference proteome</keyword>
<dbReference type="EMBL" id="JAANYQ010000002">
    <property type="protein sequence ID" value="KAF4125819.1"/>
    <property type="molecule type" value="Genomic_DNA"/>
</dbReference>
<evidence type="ECO:0000256" key="4">
    <source>
        <dbReference type="ARBA" id="ARBA00022989"/>
    </source>
</evidence>
<dbReference type="Proteomes" id="UP000749293">
    <property type="component" value="Unassembled WGS sequence"/>
</dbReference>
<proteinExistence type="inferred from homology"/>
<evidence type="ECO:0000256" key="5">
    <source>
        <dbReference type="ARBA" id="ARBA00023136"/>
    </source>
</evidence>
<keyword evidence="3 7" id="KW-0812">Transmembrane</keyword>
<gene>
    <name evidence="8" type="ORF">GMORB2_1065</name>
</gene>
<evidence type="ECO:0000256" key="2">
    <source>
        <dbReference type="ARBA" id="ARBA00008974"/>
    </source>
</evidence>
<accession>A0A9P4Z382</accession>
<dbReference type="FunFam" id="1.10.4160.10:FF:000001">
    <property type="entry name" value="Uracil permease, putative"/>
    <property type="match status" value="1"/>
</dbReference>
<dbReference type="Pfam" id="PF02133">
    <property type="entry name" value="Transp_cyt_pur"/>
    <property type="match status" value="1"/>
</dbReference>
<feature type="transmembrane region" description="Helical" evidence="7">
    <location>
        <begin position="498"/>
        <end position="515"/>
    </location>
</feature>
<comment type="caution">
    <text evidence="8">The sequence shown here is derived from an EMBL/GenBank/DDBJ whole genome shotgun (WGS) entry which is preliminary data.</text>
</comment>
<dbReference type="GO" id="GO:0015205">
    <property type="term" value="F:nucleobase transmembrane transporter activity"/>
    <property type="evidence" value="ECO:0007669"/>
    <property type="project" value="TreeGrafter"/>
</dbReference>
<comment type="subcellular location">
    <subcellularLocation>
        <location evidence="1">Membrane</location>
        <topology evidence="1">Multi-pass membrane protein</topology>
    </subcellularLocation>
</comment>
<name>A0A9P4Z382_9HYPO</name>
<feature type="transmembrane region" description="Helical" evidence="7">
    <location>
        <begin position="416"/>
        <end position="435"/>
    </location>
</feature>
<feature type="compositionally biased region" description="Basic and acidic residues" evidence="6">
    <location>
        <begin position="553"/>
        <end position="569"/>
    </location>
</feature>
<dbReference type="AlphaFoldDB" id="A0A9P4Z382"/>
<feature type="transmembrane region" description="Helical" evidence="7">
    <location>
        <begin position="159"/>
        <end position="176"/>
    </location>
</feature>
<dbReference type="InterPro" id="IPR001248">
    <property type="entry name" value="Pur-cyt_permease"/>
</dbReference>
<feature type="transmembrane region" description="Helical" evidence="7">
    <location>
        <begin position="182"/>
        <end position="202"/>
    </location>
</feature>
<feature type="transmembrane region" description="Helical" evidence="7">
    <location>
        <begin position="214"/>
        <end position="238"/>
    </location>
</feature>
<dbReference type="InterPro" id="IPR045225">
    <property type="entry name" value="Uracil/uridine/allantoin_perm"/>
</dbReference>
<feature type="region of interest" description="Disordered" evidence="6">
    <location>
        <begin position="545"/>
        <end position="569"/>
    </location>
</feature>
<dbReference type="OrthoDB" id="2018619at2759"/>
<organism evidence="8 9">
    <name type="scientific">Geosmithia morbida</name>
    <dbReference type="NCBI Taxonomy" id="1094350"/>
    <lineage>
        <taxon>Eukaryota</taxon>
        <taxon>Fungi</taxon>
        <taxon>Dikarya</taxon>
        <taxon>Ascomycota</taxon>
        <taxon>Pezizomycotina</taxon>
        <taxon>Sordariomycetes</taxon>
        <taxon>Hypocreomycetidae</taxon>
        <taxon>Hypocreales</taxon>
        <taxon>Bionectriaceae</taxon>
        <taxon>Geosmithia</taxon>
    </lineage>
</organism>
<comment type="similarity">
    <text evidence="2">Belongs to the purine-cytosine permease (2.A.39) family.</text>
</comment>
<feature type="transmembrane region" description="Helical" evidence="7">
    <location>
        <begin position="388"/>
        <end position="410"/>
    </location>
</feature>
<evidence type="ECO:0000313" key="8">
    <source>
        <dbReference type="EMBL" id="KAF4125819.1"/>
    </source>
</evidence>
<dbReference type="CDD" id="cd11482">
    <property type="entry name" value="SLC-NCS1sbd_NRT1-like"/>
    <property type="match status" value="1"/>
</dbReference>
<reference evidence="8" key="1">
    <citation type="submission" date="2020-03" db="EMBL/GenBank/DDBJ databases">
        <title>Site-based positive gene gene selection in Geosmithia morbida across the United States reveals a broad range of putative effectors and factors for local host and environmental adapation.</title>
        <authorList>
            <person name="Onufrak A."/>
            <person name="Murdoch R.W."/>
            <person name="Gazis R."/>
            <person name="Huff M."/>
            <person name="Staton M."/>
            <person name="Klingeman W."/>
            <person name="Hadziabdic D."/>
        </authorList>
    </citation>
    <scope>NUCLEOTIDE SEQUENCE</scope>
    <source>
        <strain evidence="8">1262</strain>
    </source>
</reference>
<dbReference type="Gene3D" id="1.10.4160.10">
    <property type="entry name" value="Hydantoin permease"/>
    <property type="match status" value="1"/>
</dbReference>
<evidence type="ECO:0000256" key="6">
    <source>
        <dbReference type="SAM" id="MobiDB-lite"/>
    </source>
</evidence>
<keyword evidence="5 7" id="KW-0472">Membrane</keyword>
<dbReference type="PANTHER" id="PTHR30618">
    <property type="entry name" value="NCS1 FAMILY PURINE/PYRIMIDINE TRANSPORTER"/>
    <property type="match status" value="1"/>
</dbReference>